<feature type="signal peptide" evidence="1">
    <location>
        <begin position="1"/>
        <end position="24"/>
    </location>
</feature>
<dbReference type="SUPFAM" id="SSF57414">
    <property type="entry name" value="Hairpin loop containing domain-like"/>
    <property type="match status" value="1"/>
</dbReference>
<accession>A0A9W9YR06</accession>
<dbReference type="OrthoDB" id="5957436at2759"/>
<evidence type="ECO:0000313" key="4">
    <source>
        <dbReference type="Proteomes" id="UP001163046"/>
    </source>
</evidence>
<dbReference type="EMBL" id="MU827305">
    <property type="protein sequence ID" value="KAJ7363425.1"/>
    <property type="molecule type" value="Genomic_DNA"/>
</dbReference>
<keyword evidence="4" id="KW-1185">Reference proteome</keyword>
<dbReference type="AlphaFoldDB" id="A0A9W9YR06"/>
<organism evidence="3 4">
    <name type="scientific">Desmophyllum pertusum</name>
    <dbReference type="NCBI Taxonomy" id="174260"/>
    <lineage>
        <taxon>Eukaryota</taxon>
        <taxon>Metazoa</taxon>
        <taxon>Cnidaria</taxon>
        <taxon>Anthozoa</taxon>
        <taxon>Hexacorallia</taxon>
        <taxon>Scleractinia</taxon>
        <taxon>Caryophylliina</taxon>
        <taxon>Caryophylliidae</taxon>
        <taxon>Desmophyllum</taxon>
    </lineage>
</organism>
<dbReference type="PROSITE" id="PS50948">
    <property type="entry name" value="PAN"/>
    <property type="match status" value="1"/>
</dbReference>
<comment type="caution">
    <text evidence="3">The sequence shown here is derived from an EMBL/GenBank/DDBJ whole genome shotgun (WGS) entry which is preliminary data.</text>
</comment>
<protein>
    <recommendedName>
        <fullName evidence="2">Apple domain-containing protein</fullName>
    </recommendedName>
</protein>
<dbReference type="Proteomes" id="UP001163046">
    <property type="component" value="Unassembled WGS sequence"/>
</dbReference>
<evidence type="ECO:0000313" key="3">
    <source>
        <dbReference type="EMBL" id="KAJ7363425.1"/>
    </source>
</evidence>
<dbReference type="Gene3D" id="3.50.4.10">
    <property type="entry name" value="Hepatocyte Growth Factor"/>
    <property type="match status" value="1"/>
</dbReference>
<sequence length="348" mass="38687">MSLLKPFSVFLAIFLIFLFNVALSEQQIVRDSAKGVSYANFVRHKNRRLNTEQLESLTVQQHAECGEKCLLNNKCTSMNYGGAGEHECQLLAANKFDSPEAMMIDESFEHFSVASPCDKKLCLKGGKCLPIYEQNSYRCQYPCKFNIWKNCERGRTLPSADGDWTAFWWYDTNTTWPSPETDVLAYNFGHCRSSDPYCFGRLPSDAIEDSTEMLAVDSEGTKYKWSFNSGNSVAHAAWRAFHDHQVIGNGDVLNAAPGWDPVVLNGSAPKGVQDSFMYREQYGVKSVLLDDDNCDCKSSLSLGHGMCNSGHNPAYGPAYQYGVDTLYDAGCSGPQPGIGLTLYVRAKP</sequence>
<name>A0A9W9YR06_9CNID</name>
<feature type="domain" description="Apple" evidence="2">
    <location>
        <begin position="36"/>
        <end position="115"/>
    </location>
</feature>
<proteinExistence type="predicted"/>
<keyword evidence="1" id="KW-0732">Signal</keyword>
<gene>
    <name evidence="3" type="ORF">OS493_009578</name>
</gene>
<evidence type="ECO:0000256" key="1">
    <source>
        <dbReference type="SAM" id="SignalP"/>
    </source>
</evidence>
<dbReference type="InterPro" id="IPR003609">
    <property type="entry name" value="Pan_app"/>
</dbReference>
<reference evidence="3" key="1">
    <citation type="submission" date="2023-01" db="EMBL/GenBank/DDBJ databases">
        <title>Genome assembly of the deep-sea coral Lophelia pertusa.</title>
        <authorList>
            <person name="Herrera S."/>
            <person name="Cordes E."/>
        </authorList>
    </citation>
    <scope>NUCLEOTIDE SEQUENCE</scope>
    <source>
        <strain evidence="3">USNM1676648</strain>
        <tissue evidence="3">Polyp</tissue>
    </source>
</reference>
<dbReference type="Pfam" id="PF00024">
    <property type="entry name" value="PAN_1"/>
    <property type="match status" value="1"/>
</dbReference>
<evidence type="ECO:0000259" key="2">
    <source>
        <dbReference type="PROSITE" id="PS50948"/>
    </source>
</evidence>
<feature type="chain" id="PRO_5040767211" description="Apple domain-containing protein" evidence="1">
    <location>
        <begin position="25"/>
        <end position="348"/>
    </location>
</feature>